<dbReference type="RefSeq" id="XP_060280706.1">
    <property type="nucleotide sequence ID" value="XM_060422580.1"/>
</dbReference>
<name>A0AAJ0BW36_9PEZI</name>
<sequence length="337" mass="34657">MTSVRTNLGPLTTPFTYPASCTVVIKGCATCDNGFQAQTCSDNAFNTQGIQDDLECWPPRSGSSISSGVAVDGWGFYSPGIDCPVGYSTACAATAGVAGGFPFQFPLLPSETAAGCCPTGYNCRYEPGIDRAQTCYAIITKGSFPTVQCSSGTSNMFSFLSIPATITTTNSEAVEVTVLSRVSVLAPLFQLNWQKTDLPSSTTPTNNAATTVPTPSSTPTHPPQETNPPAAGLSKGAAAGIGVGVGIAGLVLIVALVWFVRRRVRKRPSVMAPMSPVEPMPQPPVGHGYVFGYGHHAGGKDGVSSSASPSPVGNVAELGTGYVAELPVPSGNIGSRI</sequence>
<organism evidence="3 4">
    <name type="scientific">Phialemonium atrogriseum</name>
    <dbReference type="NCBI Taxonomy" id="1093897"/>
    <lineage>
        <taxon>Eukaryota</taxon>
        <taxon>Fungi</taxon>
        <taxon>Dikarya</taxon>
        <taxon>Ascomycota</taxon>
        <taxon>Pezizomycotina</taxon>
        <taxon>Sordariomycetes</taxon>
        <taxon>Sordariomycetidae</taxon>
        <taxon>Cephalothecales</taxon>
        <taxon>Cephalothecaceae</taxon>
        <taxon>Phialemonium</taxon>
    </lineage>
</organism>
<feature type="transmembrane region" description="Helical" evidence="2">
    <location>
        <begin position="237"/>
        <end position="260"/>
    </location>
</feature>
<keyword evidence="2" id="KW-0472">Membrane</keyword>
<keyword evidence="2" id="KW-1133">Transmembrane helix</keyword>
<evidence type="ECO:0000256" key="1">
    <source>
        <dbReference type="SAM" id="MobiDB-lite"/>
    </source>
</evidence>
<feature type="compositionally biased region" description="Low complexity" evidence="1">
    <location>
        <begin position="199"/>
        <end position="219"/>
    </location>
</feature>
<evidence type="ECO:0000313" key="3">
    <source>
        <dbReference type="EMBL" id="KAK1764493.1"/>
    </source>
</evidence>
<dbReference type="EMBL" id="MU839020">
    <property type="protein sequence ID" value="KAK1764493.1"/>
    <property type="molecule type" value="Genomic_DNA"/>
</dbReference>
<gene>
    <name evidence="3" type="ORF">QBC33DRAFT_200949</name>
</gene>
<dbReference type="AlphaFoldDB" id="A0AAJ0BW36"/>
<accession>A0AAJ0BW36</accession>
<protein>
    <recommendedName>
        <fullName evidence="5">Mid2 domain-containing protein</fullName>
    </recommendedName>
</protein>
<evidence type="ECO:0000256" key="2">
    <source>
        <dbReference type="SAM" id="Phobius"/>
    </source>
</evidence>
<comment type="caution">
    <text evidence="3">The sequence shown here is derived from an EMBL/GenBank/DDBJ whole genome shotgun (WGS) entry which is preliminary data.</text>
</comment>
<evidence type="ECO:0000313" key="4">
    <source>
        <dbReference type="Proteomes" id="UP001244011"/>
    </source>
</evidence>
<keyword evidence="2" id="KW-0812">Transmembrane</keyword>
<proteinExistence type="predicted"/>
<keyword evidence="4" id="KW-1185">Reference proteome</keyword>
<dbReference type="GeneID" id="85305767"/>
<feature type="region of interest" description="Disordered" evidence="1">
    <location>
        <begin position="196"/>
        <end position="232"/>
    </location>
</feature>
<reference evidence="3" key="1">
    <citation type="submission" date="2023-06" db="EMBL/GenBank/DDBJ databases">
        <title>Genome-scale phylogeny and comparative genomics of the fungal order Sordariales.</title>
        <authorList>
            <consortium name="Lawrence Berkeley National Laboratory"/>
            <person name="Hensen N."/>
            <person name="Bonometti L."/>
            <person name="Westerberg I."/>
            <person name="Brannstrom I.O."/>
            <person name="Guillou S."/>
            <person name="Cros-Aarteil S."/>
            <person name="Calhoun S."/>
            <person name="Haridas S."/>
            <person name="Kuo A."/>
            <person name="Mondo S."/>
            <person name="Pangilinan J."/>
            <person name="Riley R."/>
            <person name="Labutti K."/>
            <person name="Andreopoulos B."/>
            <person name="Lipzen A."/>
            <person name="Chen C."/>
            <person name="Yanf M."/>
            <person name="Daum C."/>
            <person name="Ng V."/>
            <person name="Clum A."/>
            <person name="Steindorff A."/>
            <person name="Ohm R."/>
            <person name="Martin F."/>
            <person name="Silar P."/>
            <person name="Natvig D."/>
            <person name="Lalanne C."/>
            <person name="Gautier V."/>
            <person name="Ament-Velasquez S.L."/>
            <person name="Kruys A."/>
            <person name="Hutchinson M.I."/>
            <person name="Powell A.J."/>
            <person name="Barry K."/>
            <person name="Miller A.N."/>
            <person name="Grigoriev I.V."/>
            <person name="Debuchy R."/>
            <person name="Gladieux P."/>
            <person name="Thoren M.H."/>
            <person name="Johannesson H."/>
        </authorList>
    </citation>
    <scope>NUCLEOTIDE SEQUENCE</scope>
    <source>
        <strain evidence="3">8032-3</strain>
    </source>
</reference>
<dbReference type="Proteomes" id="UP001244011">
    <property type="component" value="Unassembled WGS sequence"/>
</dbReference>
<evidence type="ECO:0008006" key="5">
    <source>
        <dbReference type="Google" id="ProtNLM"/>
    </source>
</evidence>